<sequence length="301" mass="31823">MRRGPTLTCVLFDPARGTAALRAATEDAATRSGLPTSIEDGAEEGLVQLHVWVGGLGLGLPDDRPEAWAELGLALGAVVVTVDPALALAAPEWGAGSLADPDPDELAPGLRSGRARRRRADTARAERFTHLADREVVRADDDGWVWAATGAVPLWAAPPVEADRLVPAVFHAWWGRRPDQAAPVGPRLRLASRDPDPDLATALAAALPAGWSSEPTAPDAAVATPPEWADPASLREVLAEVALLIEPRWALLRDPDVLWLSAAPDQTGGLQITPLAGYGVLVEGPYPRLERLLDVPPPGRI</sequence>
<dbReference type="AlphaFoldDB" id="A0A417Y186"/>
<gene>
    <name evidence="2" type="ORF">D0Z08_13850</name>
</gene>
<dbReference type="Proteomes" id="UP000283644">
    <property type="component" value="Unassembled WGS sequence"/>
</dbReference>
<organism evidence="2 3">
    <name type="scientific">Nocardioides immobilis</name>
    <dbReference type="NCBI Taxonomy" id="2049295"/>
    <lineage>
        <taxon>Bacteria</taxon>
        <taxon>Bacillati</taxon>
        <taxon>Actinomycetota</taxon>
        <taxon>Actinomycetes</taxon>
        <taxon>Propionibacteriales</taxon>
        <taxon>Nocardioidaceae</taxon>
        <taxon>Nocardioides</taxon>
    </lineage>
</organism>
<keyword evidence="3" id="KW-1185">Reference proteome</keyword>
<comment type="caution">
    <text evidence="2">The sequence shown here is derived from an EMBL/GenBank/DDBJ whole genome shotgun (WGS) entry which is preliminary data.</text>
</comment>
<accession>A0A417Y186</accession>
<reference evidence="2 3" key="1">
    <citation type="submission" date="2018-09" db="EMBL/GenBank/DDBJ databases">
        <title>Genome sequencing of Nocardioides immobilis CCTCC AB 2017083 for comparison to Nocardioides silvaticus.</title>
        <authorList>
            <person name="Li C."/>
            <person name="Wang G."/>
        </authorList>
    </citation>
    <scope>NUCLEOTIDE SEQUENCE [LARGE SCALE GENOMIC DNA]</scope>
    <source>
        <strain evidence="2 3">CCTCC AB 2017083</strain>
    </source>
</reference>
<proteinExistence type="predicted"/>
<name>A0A417Y186_9ACTN</name>
<evidence type="ECO:0000256" key="1">
    <source>
        <dbReference type="SAM" id="MobiDB-lite"/>
    </source>
</evidence>
<evidence type="ECO:0000313" key="2">
    <source>
        <dbReference type="EMBL" id="RHW26420.1"/>
    </source>
</evidence>
<dbReference type="EMBL" id="QXGH01000017">
    <property type="protein sequence ID" value="RHW26420.1"/>
    <property type="molecule type" value="Genomic_DNA"/>
</dbReference>
<protein>
    <submittedName>
        <fullName evidence="2">Uncharacterized protein</fullName>
    </submittedName>
</protein>
<evidence type="ECO:0000313" key="3">
    <source>
        <dbReference type="Proteomes" id="UP000283644"/>
    </source>
</evidence>
<feature type="region of interest" description="Disordered" evidence="1">
    <location>
        <begin position="97"/>
        <end position="119"/>
    </location>
</feature>